<accession>A0A840E0M7</accession>
<dbReference type="SUPFAM" id="SSF48317">
    <property type="entry name" value="Acid phosphatase/Vanadium-dependent haloperoxidase"/>
    <property type="match status" value="1"/>
</dbReference>
<dbReference type="AlphaFoldDB" id="A0A840E0M7"/>
<comment type="caution">
    <text evidence="2">The sequence shown here is derived from an EMBL/GenBank/DDBJ whole genome shotgun (WGS) entry which is preliminary data.</text>
</comment>
<evidence type="ECO:0000313" key="2">
    <source>
        <dbReference type="EMBL" id="MBB4078690.1"/>
    </source>
</evidence>
<dbReference type="InterPro" id="IPR000326">
    <property type="entry name" value="PAP2/HPO"/>
</dbReference>
<name>A0A840E0M7_9BACT</name>
<dbReference type="Proteomes" id="UP000576209">
    <property type="component" value="Unassembled WGS sequence"/>
</dbReference>
<dbReference type="RefSeq" id="WP_183494924.1">
    <property type="nucleotide sequence ID" value="NZ_JACIFF010000002.1"/>
</dbReference>
<dbReference type="PANTHER" id="PTHR14969">
    <property type="entry name" value="SPHINGOSINE-1-PHOSPHATE PHOSPHOHYDROLASE"/>
    <property type="match status" value="1"/>
</dbReference>
<evidence type="ECO:0000313" key="3">
    <source>
        <dbReference type="Proteomes" id="UP000576209"/>
    </source>
</evidence>
<proteinExistence type="predicted"/>
<dbReference type="Pfam" id="PF01569">
    <property type="entry name" value="PAP2"/>
    <property type="match status" value="1"/>
</dbReference>
<evidence type="ECO:0000259" key="1">
    <source>
        <dbReference type="SMART" id="SM00014"/>
    </source>
</evidence>
<dbReference type="Gene3D" id="1.20.144.10">
    <property type="entry name" value="Phosphatidic acid phosphatase type 2/haloperoxidase"/>
    <property type="match status" value="1"/>
</dbReference>
<keyword evidence="3" id="KW-1185">Reference proteome</keyword>
<gene>
    <name evidence="2" type="ORF">GGR28_001303</name>
</gene>
<sequence>MRYPIVSWIFTLLLLLGTVPLAGQQDGKTEGGPYYISLKRDLLYGSASVGSVALGSLLRSRTPDIVLSDLRLGNIPSFDRIATEFSSASARTLSDYSLYASAALPGLLMAGRRSRREAGKISLLFLETMLLNQGLTDIIKSSAKRPRPYVFDDDLDPATIIGGNDRAAFLSGHTSSSAAAGFFFARAFSDYYPASRLKPYAWVLGAGVPALTGYLRIRAGQHYPSDVLAGYALGAVIGYVVPALHRRPPGGRRLTVAPSGGGMYVSYRF</sequence>
<dbReference type="EMBL" id="JACIFF010000002">
    <property type="protein sequence ID" value="MBB4078690.1"/>
    <property type="molecule type" value="Genomic_DNA"/>
</dbReference>
<dbReference type="InterPro" id="IPR036938">
    <property type="entry name" value="PAP2/HPO_sf"/>
</dbReference>
<reference evidence="2 3" key="1">
    <citation type="submission" date="2020-08" db="EMBL/GenBank/DDBJ databases">
        <title>Genomic Encyclopedia of Type Strains, Phase IV (KMG-IV): sequencing the most valuable type-strain genomes for metagenomic binning, comparative biology and taxonomic classification.</title>
        <authorList>
            <person name="Goeker M."/>
        </authorList>
    </citation>
    <scope>NUCLEOTIDE SEQUENCE [LARGE SCALE GENOMIC DNA]</scope>
    <source>
        <strain evidence="2 3">DSM 105137</strain>
    </source>
</reference>
<organism evidence="2 3">
    <name type="scientific">Neolewinella aquimaris</name>
    <dbReference type="NCBI Taxonomy" id="1835722"/>
    <lineage>
        <taxon>Bacteria</taxon>
        <taxon>Pseudomonadati</taxon>
        <taxon>Bacteroidota</taxon>
        <taxon>Saprospiria</taxon>
        <taxon>Saprospirales</taxon>
        <taxon>Lewinellaceae</taxon>
        <taxon>Neolewinella</taxon>
    </lineage>
</organism>
<feature type="domain" description="Phosphatidic acid phosphatase type 2/haloperoxidase" evidence="1">
    <location>
        <begin position="120"/>
        <end position="242"/>
    </location>
</feature>
<protein>
    <submittedName>
        <fullName evidence="2">Membrane-associated phospholipid phosphatase</fullName>
    </submittedName>
</protein>
<dbReference type="PANTHER" id="PTHR14969:SF13">
    <property type="entry name" value="AT30094P"/>
    <property type="match status" value="1"/>
</dbReference>
<dbReference type="SMART" id="SM00014">
    <property type="entry name" value="acidPPc"/>
    <property type="match status" value="1"/>
</dbReference>
<dbReference type="CDD" id="cd01610">
    <property type="entry name" value="PAP2_like"/>
    <property type="match status" value="1"/>
</dbReference>